<dbReference type="SUPFAM" id="SSF56719">
    <property type="entry name" value="Type II DNA topoisomerase"/>
    <property type="match status" value="1"/>
</dbReference>
<accession>A0A955L9W9</accession>
<dbReference type="InterPro" id="IPR002205">
    <property type="entry name" value="Topo_IIA_dom_A"/>
</dbReference>
<dbReference type="PANTHER" id="PTHR43493">
    <property type="entry name" value="DNA GYRASE/TOPOISOMERASE SUBUNIT A"/>
    <property type="match status" value="1"/>
</dbReference>
<dbReference type="EMBL" id="JAGQLH010000104">
    <property type="protein sequence ID" value="MCA9386235.1"/>
    <property type="molecule type" value="Genomic_DNA"/>
</dbReference>
<evidence type="ECO:0000313" key="11">
    <source>
        <dbReference type="Proteomes" id="UP000754563"/>
    </source>
</evidence>
<dbReference type="Pfam" id="PF03989">
    <property type="entry name" value="DNA_gyraseA_C"/>
    <property type="match status" value="6"/>
</dbReference>
<evidence type="ECO:0000259" key="9">
    <source>
        <dbReference type="PROSITE" id="PS52040"/>
    </source>
</evidence>
<keyword evidence="5 8" id="KW-0238">DNA-binding</keyword>
<dbReference type="Gene3D" id="3.30.1360.40">
    <property type="match status" value="1"/>
</dbReference>
<proteinExistence type="inferred from homology"/>
<comment type="catalytic activity">
    <reaction evidence="1">
        <text>ATP-dependent breakage, passage and rejoining of double-stranded DNA.</text>
        <dbReference type="EC" id="5.6.2.2"/>
    </reaction>
</comment>
<dbReference type="GO" id="GO:0003918">
    <property type="term" value="F:DNA topoisomerase type II (double strand cut, ATP-hydrolyzing) activity"/>
    <property type="evidence" value="ECO:0007669"/>
    <property type="project" value="UniProtKB-EC"/>
</dbReference>
<evidence type="ECO:0000256" key="2">
    <source>
        <dbReference type="ARBA" id="ARBA00008263"/>
    </source>
</evidence>
<evidence type="ECO:0000256" key="8">
    <source>
        <dbReference type="PROSITE-ProRule" id="PRU01384"/>
    </source>
</evidence>
<evidence type="ECO:0000256" key="4">
    <source>
        <dbReference type="ARBA" id="ARBA00023029"/>
    </source>
</evidence>
<evidence type="ECO:0000313" key="10">
    <source>
        <dbReference type="EMBL" id="MCA9386235.1"/>
    </source>
</evidence>
<keyword evidence="4" id="KW-0799">Topoisomerase</keyword>
<dbReference type="PROSITE" id="PS52040">
    <property type="entry name" value="TOPO_IIA"/>
    <property type="match status" value="1"/>
</dbReference>
<sequence length="680" mass="76482">NLTEIANALITLIDKGNSSGDVQEKIPDYDSLVKTTEDIESLPKDRFPSFKTELTATDLIEIVPGPDFPTGAEIYDQSETLNAFSTGKGRIVMRAVANIEEVSGGKYQIVVSEIPYQVNKARLVSKIAELVKNKTVEGISDIRDESSNKEGIRIVVYIKREGKPKSILNRLYKYTEMQKAFNVNMLALVDNEPQVITLKEALELFLTHRQEVVIRRTEFNLGRSREREHILEGLMIALDNLDEVIQTIRNSKDSDVAKTNLMTKFKLSEIQAQAILDMQLRRLAALERQKIEDEYKQIKITIAELLAILTQPEKVLAIIKEETQEVQEKFGDERRTKVHKNKVGELSDEDLIPKEDVIVTVSEQGYIKRIKQNSYQVQKRGGVGKKFMTTKEDDSVSHVFSTNTHDDILFFTNKGRVFTLKVYDIPEYGRAAKGQPIINLINIEQDELITSILTQGKSGIMLDEDVLQEGEEKTEHSGKGYKYLFMATEKGIVKKTSIEEFNNIKSNGLIAIKLNSDDKLAWVKPTTGENEVMLITYMGRSIKFNEDDVRATGRATMGVRGIKFRNEDDLVISMDVIRNTENVLLTVSENGYGKTTELAQFPTQKRGGQGVFAAQISKKTGNLSSARIIDHPEKELLIMSDVGQAVKIPTNDLPSRNRQTAGVRLIRLKNKGKVAAIAII</sequence>
<dbReference type="GO" id="GO:0003677">
    <property type="term" value="F:DNA binding"/>
    <property type="evidence" value="ECO:0007669"/>
    <property type="project" value="UniProtKB-UniRule"/>
</dbReference>
<reference evidence="10" key="1">
    <citation type="submission" date="2020-04" db="EMBL/GenBank/DDBJ databases">
        <authorList>
            <person name="Zhang T."/>
        </authorList>
    </citation>
    <scope>NUCLEOTIDE SEQUENCE</scope>
    <source>
        <strain evidence="10">HKST-UBA11</strain>
    </source>
</reference>
<dbReference type="Gene3D" id="2.120.10.90">
    <property type="entry name" value="DNA gyrase/topoisomerase IV, subunit A, C-terminal"/>
    <property type="match status" value="1"/>
</dbReference>
<dbReference type="AlphaFoldDB" id="A0A955L9W9"/>
<dbReference type="InterPro" id="IPR006691">
    <property type="entry name" value="GyrA/parC_rep"/>
</dbReference>
<evidence type="ECO:0000256" key="7">
    <source>
        <dbReference type="ARBA" id="ARBA00063644"/>
    </source>
</evidence>
<dbReference type="Gene3D" id="3.90.199.10">
    <property type="entry name" value="Topoisomerase II, domain 5"/>
    <property type="match status" value="1"/>
</dbReference>
<dbReference type="InterPro" id="IPR013757">
    <property type="entry name" value="Topo_IIA_A_a_sf"/>
</dbReference>
<gene>
    <name evidence="10" type="ORF">KC717_06330</name>
</gene>
<evidence type="ECO:0000256" key="6">
    <source>
        <dbReference type="ARBA" id="ARBA00023235"/>
    </source>
</evidence>
<dbReference type="EC" id="5.6.2.2" evidence="3"/>
<dbReference type="Proteomes" id="UP000754563">
    <property type="component" value="Unassembled WGS sequence"/>
</dbReference>
<dbReference type="InterPro" id="IPR050220">
    <property type="entry name" value="Type_II_DNA_Topoisomerases"/>
</dbReference>
<evidence type="ECO:0000256" key="3">
    <source>
        <dbReference type="ARBA" id="ARBA00012895"/>
    </source>
</evidence>
<dbReference type="FunFam" id="3.30.1360.40:FF:000002">
    <property type="entry name" value="DNA gyrase subunit A"/>
    <property type="match status" value="1"/>
</dbReference>
<dbReference type="InterPro" id="IPR035516">
    <property type="entry name" value="Gyrase/topoIV_suA_C"/>
</dbReference>
<feature type="non-terminal residue" evidence="10">
    <location>
        <position position="1"/>
    </location>
</feature>
<dbReference type="GO" id="GO:0005524">
    <property type="term" value="F:ATP binding"/>
    <property type="evidence" value="ECO:0007669"/>
    <property type="project" value="InterPro"/>
</dbReference>
<keyword evidence="6" id="KW-0413">Isomerase</keyword>
<dbReference type="SUPFAM" id="SSF101904">
    <property type="entry name" value="GyrA/ParC C-terminal domain-like"/>
    <property type="match status" value="1"/>
</dbReference>
<dbReference type="FunFam" id="2.120.10.90:FF:000005">
    <property type="entry name" value="DNA topoisomerase 4 subunit A"/>
    <property type="match status" value="1"/>
</dbReference>
<dbReference type="GO" id="GO:0005737">
    <property type="term" value="C:cytoplasm"/>
    <property type="evidence" value="ECO:0007669"/>
    <property type="project" value="TreeGrafter"/>
</dbReference>
<name>A0A955L9W9_9BACT</name>
<comment type="similarity">
    <text evidence="2">Belongs to the type II topoisomerase GyrA/ParC subunit family.</text>
</comment>
<organism evidence="10 11">
    <name type="scientific">Candidatus Dojkabacteria bacterium</name>
    <dbReference type="NCBI Taxonomy" id="2099670"/>
    <lineage>
        <taxon>Bacteria</taxon>
        <taxon>Candidatus Dojkabacteria</taxon>
    </lineage>
</organism>
<dbReference type="PANTHER" id="PTHR43493:SF5">
    <property type="entry name" value="DNA GYRASE SUBUNIT A, CHLOROPLASTIC_MITOCHONDRIAL"/>
    <property type="match status" value="1"/>
</dbReference>
<dbReference type="GO" id="GO:0006265">
    <property type="term" value="P:DNA topological change"/>
    <property type="evidence" value="ECO:0007669"/>
    <property type="project" value="InterPro"/>
</dbReference>
<evidence type="ECO:0000256" key="1">
    <source>
        <dbReference type="ARBA" id="ARBA00000185"/>
    </source>
</evidence>
<feature type="domain" description="Topo IIA-type catalytic" evidence="9">
    <location>
        <begin position="1"/>
        <end position="351"/>
    </location>
</feature>
<dbReference type="InterPro" id="IPR013760">
    <property type="entry name" value="Topo_IIA-like_dom_sf"/>
</dbReference>
<comment type="caution">
    <text evidence="8">Lacks conserved residue(s) required for the propagation of feature annotation.</text>
</comment>
<comment type="subunit">
    <text evidence="7">Heterotetramer composed of ParC and ParE.</text>
</comment>
<reference evidence="10" key="2">
    <citation type="journal article" date="2021" name="Microbiome">
        <title>Successional dynamics and alternative stable states in a saline activated sludge microbial community over 9 years.</title>
        <authorList>
            <person name="Wang Y."/>
            <person name="Ye J."/>
            <person name="Ju F."/>
            <person name="Liu L."/>
            <person name="Boyd J.A."/>
            <person name="Deng Y."/>
            <person name="Parks D.H."/>
            <person name="Jiang X."/>
            <person name="Yin X."/>
            <person name="Woodcroft B.J."/>
            <person name="Tyson G.W."/>
            <person name="Hugenholtz P."/>
            <person name="Polz M.F."/>
            <person name="Zhang T."/>
        </authorList>
    </citation>
    <scope>NUCLEOTIDE SEQUENCE</scope>
    <source>
        <strain evidence="10">HKST-UBA11</strain>
    </source>
</reference>
<evidence type="ECO:0000256" key="5">
    <source>
        <dbReference type="ARBA" id="ARBA00023125"/>
    </source>
</evidence>
<dbReference type="Pfam" id="PF00521">
    <property type="entry name" value="DNA_topoisoIV"/>
    <property type="match status" value="1"/>
</dbReference>
<dbReference type="Gene3D" id="1.10.268.10">
    <property type="entry name" value="Topoisomerase, domain 3"/>
    <property type="match status" value="1"/>
</dbReference>
<protein>
    <recommendedName>
        <fullName evidence="3">DNA topoisomerase (ATP-hydrolyzing)</fullName>
        <ecNumber evidence="3">5.6.2.2</ecNumber>
    </recommendedName>
</protein>
<dbReference type="FunFam" id="1.10.268.10:FF:000001">
    <property type="entry name" value="DNA gyrase subunit A"/>
    <property type="match status" value="1"/>
</dbReference>
<comment type="caution">
    <text evidence="10">The sequence shown here is derived from an EMBL/GenBank/DDBJ whole genome shotgun (WGS) entry which is preliminary data.</text>
</comment>
<dbReference type="SMART" id="SM00434">
    <property type="entry name" value="TOP4c"/>
    <property type="match status" value="1"/>
</dbReference>
<dbReference type="InterPro" id="IPR013758">
    <property type="entry name" value="Topo_IIA_A/C_ab"/>
</dbReference>
<dbReference type="GO" id="GO:0009330">
    <property type="term" value="C:DNA topoisomerase type II (double strand cut, ATP-hydrolyzing) complex"/>
    <property type="evidence" value="ECO:0007669"/>
    <property type="project" value="TreeGrafter"/>
</dbReference>